<keyword evidence="1" id="KW-1133">Transmembrane helix</keyword>
<evidence type="ECO:0000256" key="1">
    <source>
        <dbReference type="SAM" id="Phobius"/>
    </source>
</evidence>
<dbReference type="Proteomes" id="UP000006876">
    <property type="component" value="Plasmid pA82"/>
</dbReference>
<reference evidence="3" key="1">
    <citation type="journal article" date="2011" name="J. Bacteriol.">
        <title>Complete genome sequence of the haloaromatic acid-degrading bacterium Achromobacter xylosoxidans A8.</title>
        <authorList>
            <person name="Strnad H."/>
            <person name="Ridl J."/>
            <person name="Paces J."/>
            <person name="Kolar M."/>
            <person name="Vlcek C."/>
            <person name="Paces V."/>
        </authorList>
    </citation>
    <scope>NUCLEOTIDE SEQUENCE [LARGE SCALE GENOMIC DNA]</scope>
    <source>
        <strain evidence="3">A8</strain>
        <plasmid evidence="3">pA82</plasmid>
    </source>
</reference>
<dbReference type="KEGG" id="axy:AXYL_06838"/>
<evidence type="ECO:0000313" key="3">
    <source>
        <dbReference type="Proteomes" id="UP000006876"/>
    </source>
</evidence>
<dbReference type="EMBL" id="CP002289">
    <property type="protein sequence ID" value="ADP20120.1"/>
    <property type="molecule type" value="Genomic_DNA"/>
</dbReference>
<gene>
    <name evidence="2" type="ordered locus">AXYL_06838</name>
</gene>
<proteinExistence type="predicted"/>
<feature type="transmembrane region" description="Helical" evidence="1">
    <location>
        <begin position="64"/>
        <end position="86"/>
    </location>
</feature>
<keyword evidence="2" id="KW-0614">Plasmid</keyword>
<feature type="transmembrane region" description="Helical" evidence="1">
    <location>
        <begin position="98"/>
        <end position="121"/>
    </location>
</feature>
<keyword evidence="1" id="KW-0812">Transmembrane</keyword>
<sequence length="135" mass="14827">MTIPALIVVAAFLSFLRMVWDFQVHFLEAVAAPWFYSAGAVLHIGGWVLLGLSVAATVKPMSHMIVRLIFCALVFFGPGLANFYILQGIPPDVGTDTPILRTVVTLVIVGTPWFALAAHWVETIAKRRENQPAPR</sequence>
<organism evidence="2 3">
    <name type="scientific">Achromobacter xylosoxidans (strain A8)</name>
    <dbReference type="NCBI Taxonomy" id="762376"/>
    <lineage>
        <taxon>Bacteria</taxon>
        <taxon>Pseudomonadati</taxon>
        <taxon>Pseudomonadota</taxon>
        <taxon>Betaproteobacteria</taxon>
        <taxon>Burkholderiales</taxon>
        <taxon>Alcaligenaceae</taxon>
        <taxon>Achromobacter</taxon>
    </lineage>
</organism>
<evidence type="ECO:0000313" key="2">
    <source>
        <dbReference type="EMBL" id="ADP20120.1"/>
    </source>
</evidence>
<dbReference type="AlphaFoldDB" id="E3HYG6"/>
<dbReference type="HOGENOM" id="CLU_1881222_0_0_4"/>
<geneLocation type="plasmid" evidence="2 3">
    <name>pA82</name>
</geneLocation>
<name>E3HYG6_ACHXA</name>
<accession>E3HYG6</accession>
<feature type="transmembrane region" description="Helical" evidence="1">
    <location>
        <begin position="31"/>
        <end position="52"/>
    </location>
</feature>
<keyword evidence="1" id="KW-0472">Membrane</keyword>
<protein>
    <submittedName>
        <fullName evidence="2">Uncharacterized protein</fullName>
    </submittedName>
</protein>